<dbReference type="PANTHER" id="PTHR43386">
    <property type="entry name" value="OLIGOPEPTIDE TRANSPORT SYSTEM PERMEASE PROTEIN APPC"/>
    <property type="match status" value="1"/>
</dbReference>
<feature type="transmembrane region" description="Helical" evidence="7">
    <location>
        <begin position="102"/>
        <end position="126"/>
    </location>
</feature>
<keyword evidence="6 7" id="KW-0472">Membrane</keyword>
<evidence type="ECO:0000256" key="1">
    <source>
        <dbReference type="ARBA" id="ARBA00004651"/>
    </source>
</evidence>
<dbReference type="Gene3D" id="1.10.3720.10">
    <property type="entry name" value="MetI-like"/>
    <property type="match status" value="1"/>
</dbReference>
<feature type="transmembrane region" description="Helical" evidence="7">
    <location>
        <begin position="278"/>
        <end position="298"/>
    </location>
</feature>
<dbReference type="EMBL" id="CYHE01000004">
    <property type="protein sequence ID" value="CUA95575.1"/>
    <property type="molecule type" value="Genomic_DNA"/>
</dbReference>
<dbReference type="SUPFAM" id="SSF161098">
    <property type="entry name" value="MetI-like"/>
    <property type="match status" value="1"/>
</dbReference>
<dbReference type="Pfam" id="PF00528">
    <property type="entry name" value="BPD_transp_1"/>
    <property type="match status" value="1"/>
</dbReference>
<comment type="similarity">
    <text evidence="7">Belongs to the binding-protein-dependent transport system permease family.</text>
</comment>
<dbReference type="AlphaFoldDB" id="A0A0K6HXJ2"/>
<dbReference type="RefSeq" id="WP_055455363.1">
    <property type="nucleotide sequence ID" value="NZ_CYHE01000004.1"/>
</dbReference>
<protein>
    <submittedName>
        <fullName evidence="9">ABC-type dipeptide/oligopeptide/nickel transport system, permease component</fullName>
    </submittedName>
</protein>
<dbReference type="InterPro" id="IPR000515">
    <property type="entry name" value="MetI-like"/>
</dbReference>
<evidence type="ECO:0000256" key="2">
    <source>
        <dbReference type="ARBA" id="ARBA00022448"/>
    </source>
</evidence>
<dbReference type="GO" id="GO:0005886">
    <property type="term" value="C:plasma membrane"/>
    <property type="evidence" value="ECO:0007669"/>
    <property type="project" value="UniProtKB-SubCell"/>
</dbReference>
<evidence type="ECO:0000259" key="8">
    <source>
        <dbReference type="PROSITE" id="PS50928"/>
    </source>
</evidence>
<evidence type="ECO:0000256" key="7">
    <source>
        <dbReference type="RuleBase" id="RU363032"/>
    </source>
</evidence>
<feature type="transmembrane region" description="Helical" evidence="7">
    <location>
        <begin position="202"/>
        <end position="222"/>
    </location>
</feature>
<comment type="subcellular location">
    <subcellularLocation>
        <location evidence="1 7">Cell membrane</location>
        <topology evidence="1 7">Multi-pass membrane protein</topology>
    </subcellularLocation>
</comment>
<keyword evidence="2 7" id="KW-0813">Transport</keyword>
<feature type="transmembrane region" description="Helical" evidence="7">
    <location>
        <begin position="169"/>
        <end position="190"/>
    </location>
</feature>
<reference evidence="10" key="1">
    <citation type="submission" date="2015-08" db="EMBL/GenBank/DDBJ databases">
        <authorList>
            <person name="Varghese N."/>
        </authorList>
    </citation>
    <scope>NUCLEOTIDE SEQUENCE [LARGE SCALE GENOMIC DNA]</scope>
    <source>
        <strain evidence="10">DSM 23407</strain>
    </source>
</reference>
<feature type="transmembrane region" description="Helical" evidence="7">
    <location>
        <begin position="138"/>
        <end position="157"/>
    </location>
</feature>
<name>A0A0K6HXJ2_9HYPH</name>
<feature type="transmembrane region" description="Helical" evidence="7">
    <location>
        <begin position="20"/>
        <end position="50"/>
    </location>
</feature>
<keyword evidence="5 7" id="KW-1133">Transmembrane helix</keyword>
<dbReference type="InterPro" id="IPR035906">
    <property type="entry name" value="MetI-like_sf"/>
</dbReference>
<accession>A0A0K6HXJ2</accession>
<evidence type="ECO:0000256" key="4">
    <source>
        <dbReference type="ARBA" id="ARBA00022692"/>
    </source>
</evidence>
<evidence type="ECO:0000313" key="10">
    <source>
        <dbReference type="Proteomes" id="UP000183900"/>
    </source>
</evidence>
<keyword evidence="3" id="KW-1003">Cell membrane</keyword>
<dbReference type="CDD" id="cd06261">
    <property type="entry name" value="TM_PBP2"/>
    <property type="match status" value="1"/>
</dbReference>
<evidence type="ECO:0000256" key="5">
    <source>
        <dbReference type="ARBA" id="ARBA00022989"/>
    </source>
</evidence>
<gene>
    <name evidence="9" type="ORF">Ga0061067_10460</name>
</gene>
<organism evidence="9 10">
    <name type="scientific">Pannonibacter indicus</name>
    <dbReference type="NCBI Taxonomy" id="466044"/>
    <lineage>
        <taxon>Bacteria</taxon>
        <taxon>Pseudomonadati</taxon>
        <taxon>Pseudomonadota</taxon>
        <taxon>Alphaproteobacteria</taxon>
        <taxon>Hyphomicrobiales</taxon>
        <taxon>Stappiaceae</taxon>
        <taxon>Pannonibacter</taxon>
    </lineage>
</organism>
<evidence type="ECO:0000256" key="6">
    <source>
        <dbReference type="ARBA" id="ARBA00023136"/>
    </source>
</evidence>
<proteinExistence type="inferred from homology"/>
<sequence length="310" mass="32995">MPASATPSGLRLWIARRPVLYRFLASPLTVLAAFIGSVMILAAIAVPLIAPHNPFDIASLDLLNSLLPPVWHEGGSPEFLLGTDDQGRDLFSALLYGTRTSLMVGGVSVLAAVLSGLVFGLLAGYFGGLTDAIVMRAVDIQMTFPAIMVALLVDGVSRGILPPDQHDRLAVFVIIFALSLSIWPQVARTVRASTLVQRNKDYVLAAQVTGISAPLILIRHILPNVMGPVLVIATINLGVAVLGEATLSFLGVGIPASEPSLGTLIRIGNNFLFSGERWLVVFPGMTLALLVLSVNLVGDWLRDVLDPKLR</sequence>
<evidence type="ECO:0000256" key="3">
    <source>
        <dbReference type="ARBA" id="ARBA00022475"/>
    </source>
</evidence>
<feature type="transmembrane region" description="Helical" evidence="7">
    <location>
        <begin position="228"/>
        <end position="257"/>
    </location>
</feature>
<dbReference type="InterPro" id="IPR050366">
    <property type="entry name" value="BP-dependent_transpt_permease"/>
</dbReference>
<dbReference type="GO" id="GO:0055085">
    <property type="term" value="P:transmembrane transport"/>
    <property type="evidence" value="ECO:0007669"/>
    <property type="project" value="InterPro"/>
</dbReference>
<dbReference type="PROSITE" id="PS50928">
    <property type="entry name" value="ABC_TM1"/>
    <property type="match status" value="1"/>
</dbReference>
<dbReference type="PANTHER" id="PTHR43386:SF26">
    <property type="entry name" value="ABC TRANSPORTER PERMEASE PROTEIN"/>
    <property type="match status" value="1"/>
</dbReference>
<feature type="domain" description="ABC transmembrane type-1" evidence="8">
    <location>
        <begin position="98"/>
        <end position="298"/>
    </location>
</feature>
<evidence type="ECO:0000313" key="9">
    <source>
        <dbReference type="EMBL" id="CUA95575.1"/>
    </source>
</evidence>
<keyword evidence="4 7" id="KW-0812">Transmembrane</keyword>
<keyword evidence="10" id="KW-1185">Reference proteome</keyword>
<dbReference type="Proteomes" id="UP000183900">
    <property type="component" value="Unassembled WGS sequence"/>
</dbReference>